<evidence type="ECO:0000313" key="6">
    <source>
        <dbReference type="EMBL" id="ANF94689.1"/>
    </source>
</evidence>
<dbReference type="GO" id="GO:0003677">
    <property type="term" value="F:DNA binding"/>
    <property type="evidence" value="ECO:0007669"/>
    <property type="project" value="UniProtKB-KW"/>
</dbReference>
<dbReference type="KEGG" id="pbv:AR543_00680"/>
<dbReference type="AlphaFoldDB" id="A0A172ZAZ9"/>
<feature type="domain" description="HTH lysR-type" evidence="5">
    <location>
        <begin position="8"/>
        <end position="65"/>
    </location>
</feature>
<dbReference type="Pfam" id="PF00126">
    <property type="entry name" value="HTH_1"/>
    <property type="match status" value="1"/>
</dbReference>
<dbReference type="CDD" id="cd08438">
    <property type="entry name" value="PBP2_CidR"/>
    <property type="match status" value="1"/>
</dbReference>
<dbReference type="InterPro" id="IPR036388">
    <property type="entry name" value="WH-like_DNA-bd_sf"/>
</dbReference>
<gene>
    <name evidence="6" type="ORF">AR543_00680</name>
</gene>
<proteinExistence type="inferred from homology"/>
<keyword evidence="4" id="KW-0804">Transcription</keyword>
<keyword evidence="7" id="KW-1185">Reference proteome</keyword>
<comment type="similarity">
    <text evidence="1">Belongs to the LysR transcriptional regulatory family.</text>
</comment>
<dbReference type="PANTHER" id="PTHR30419:SF8">
    <property type="entry name" value="NITROGEN ASSIMILATION TRANSCRIPTIONAL ACTIVATOR-RELATED"/>
    <property type="match status" value="1"/>
</dbReference>
<keyword evidence="3" id="KW-0238">DNA-binding</keyword>
<dbReference type="Gene3D" id="3.40.190.290">
    <property type="match status" value="1"/>
</dbReference>
<dbReference type="Pfam" id="PF03466">
    <property type="entry name" value="LysR_substrate"/>
    <property type="match status" value="1"/>
</dbReference>
<dbReference type="OrthoDB" id="9803735at2"/>
<dbReference type="STRING" id="1616788.AR543_00680"/>
<evidence type="ECO:0000259" key="5">
    <source>
        <dbReference type="PROSITE" id="PS50931"/>
    </source>
</evidence>
<dbReference type="SUPFAM" id="SSF53850">
    <property type="entry name" value="Periplasmic binding protein-like II"/>
    <property type="match status" value="1"/>
</dbReference>
<name>A0A172ZAZ9_9BACL</name>
<evidence type="ECO:0000256" key="2">
    <source>
        <dbReference type="ARBA" id="ARBA00023015"/>
    </source>
</evidence>
<dbReference type="InterPro" id="IPR050950">
    <property type="entry name" value="HTH-type_LysR_regulators"/>
</dbReference>
<dbReference type="SUPFAM" id="SSF46785">
    <property type="entry name" value="Winged helix' DNA-binding domain"/>
    <property type="match status" value="1"/>
</dbReference>
<dbReference type="InterPro" id="IPR000847">
    <property type="entry name" value="LysR_HTH_N"/>
</dbReference>
<dbReference type="InterPro" id="IPR036390">
    <property type="entry name" value="WH_DNA-bd_sf"/>
</dbReference>
<dbReference type="GO" id="GO:0005829">
    <property type="term" value="C:cytosol"/>
    <property type="evidence" value="ECO:0007669"/>
    <property type="project" value="TreeGrafter"/>
</dbReference>
<evidence type="ECO:0000256" key="4">
    <source>
        <dbReference type="ARBA" id="ARBA00023163"/>
    </source>
</evidence>
<evidence type="ECO:0000313" key="7">
    <source>
        <dbReference type="Proteomes" id="UP000078148"/>
    </source>
</evidence>
<dbReference type="FunFam" id="1.10.10.10:FF:000001">
    <property type="entry name" value="LysR family transcriptional regulator"/>
    <property type="match status" value="1"/>
</dbReference>
<dbReference type="EMBL" id="CP013023">
    <property type="protein sequence ID" value="ANF94689.1"/>
    <property type="molecule type" value="Genomic_DNA"/>
</dbReference>
<sequence length="302" mass="34435">MAIGGVDLDIRHLQYFIEVARLGSFTKAAEALFITQPTISKTIRSLEEELGAPLFNRVGRSVELTDAGKVIEQQAQNIVKSFHSLSSQLDDLRNLESGHLRIGLPPMIGSRFFPQIIGRFHQMYPNVTIQLFEDGGKKVESDVVNGSLDIGVTVLPVTENVLEYFSFTEEKLNLIVPNNHPLAERSEVQMSELAEDFFIIFREDFTLHGRIIEACIRVGFQPRIIYESSQWDLISEMVGAGLGVALLPDTICNQINQRNVRIIPNIQPSIPWHLGIIWHRERYLSFAAREWLRFTREMMETR</sequence>
<organism evidence="6 7">
    <name type="scientific">Paenibacillus bovis</name>
    <dbReference type="NCBI Taxonomy" id="1616788"/>
    <lineage>
        <taxon>Bacteria</taxon>
        <taxon>Bacillati</taxon>
        <taxon>Bacillota</taxon>
        <taxon>Bacilli</taxon>
        <taxon>Bacillales</taxon>
        <taxon>Paenibacillaceae</taxon>
        <taxon>Paenibacillus</taxon>
    </lineage>
</organism>
<dbReference type="Gene3D" id="1.10.10.10">
    <property type="entry name" value="Winged helix-like DNA-binding domain superfamily/Winged helix DNA-binding domain"/>
    <property type="match status" value="1"/>
</dbReference>
<dbReference type="InterPro" id="IPR005119">
    <property type="entry name" value="LysR_subst-bd"/>
</dbReference>
<dbReference type="Proteomes" id="UP000078148">
    <property type="component" value="Chromosome"/>
</dbReference>
<dbReference type="GO" id="GO:0003700">
    <property type="term" value="F:DNA-binding transcription factor activity"/>
    <property type="evidence" value="ECO:0007669"/>
    <property type="project" value="InterPro"/>
</dbReference>
<evidence type="ECO:0000256" key="3">
    <source>
        <dbReference type="ARBA" id="ARBA00023125"/>
    </source>
</evidence>
<accession>A0A172ZAZ9</accession>
<keyword evidence="2" id="KW-0805">Transcription regulation</keyword>
<evidence type="ECO:0000256" key="1">
    <source>
        <dbReference type="ARBA" id="ARBA00009437"/>
    </source>
</evidence>
<dbReference type="PANTHER" id="PTHR30419">
    <property type="entry name" value="HTH-TYPE TRANSCRIPTIONAL REGULATOR YBHD"/>
    <property type="match status" value="1"/>
</dbReference>
<reference evidence="7" key="1">
    <citation type="submission" date="2015-10" db="EMBL/GenBank/DDBJ databases">
        <title>Genome of Paenibacillus bovis sp. nov.</title>
        <authorList>
            <person name="Wu Z."/>
            <person name="Gao C."/>
            <person name="Liu Z."/>
            <person name="Zheng H."/>
        </authorList>
    </citation>
    <scope>NUCLEOTIDE SEQUENCE [LARGE SCALE GENOMIC DNA]</scope>
    <source>
        <strain evidence="7">BD3526</strain>
    </source>
</reference>
<reference evidence="6 7" key="2">
    <citation type="journal article" date="2016" name="Int. J. Syst. Evol. Microbiol.">
        <title>Paenibacillus bovis sp. nov., isolated from raw yak (Bos grunniens) milk.</title>
        <authorList>
            <person name="Gao C."/>
            <person name="Han J."/>
            <person name="Liu Z."/>
            <person name="Xu X."/>
            <person name="Hang F."/>
            <person name="Wu Z."/>
        </authorList>
    </citation>
    <scope>NUCLEOTIDE SEQUENCE [LARGE SCALE GENOMIC DNA]</scope>
    <source>
        <strain evidence="6 7">BD3526</strain>
    </source>
</reference>
<dbReference type="PROSITE" id="PS50931">
    <property type="entry name" value="HTH_LYSR"/>
    <property type="match status" value="1"/>
</dbReference>
<dbReference type="NCBIfam" id="NF047520">
    <property type="entry name" value="trans_act_CidR"/>
    <property type="match status" value="1"/>
</dbReference>
<protein>
    <submittedName>
        <fullName evidence="6">LysR family transcriptional regulator</fullName>
    </submittedName>
</protein>
<dbReference type="PRINTS" id="PR00039">
    <property type="entry name" value="HTHLYSR"/>
</dbReference>